<gene>
    <name evidence="2" type="ORF">JG688_00015981</name>
</gene>
<evidence type="ECO:0000313" key="2">
    <source>
        <dbReference type="EMBL" id="KAG6946569.1"/>
    </source>
</evidence>
<feature type="compositionally biased region" description="Basic and acidic residues" evidence="1">
    <location>
        <begin position="89"/>
        <end position="102"/>
    </location>
</feature>
<evidence type="ECO:0000313" key="3">
    <source>
        <dbReference type="Proteomes" id="UP000709295"/>
    </source>
</evidence>
<dbReference type="AlphaFoldDB" id="A0A8J5IEV4"/>
<comment type="caution">
    <text evidence="2">The sequence shown here is derived from an EMBL/GenBank/DDBJ whole genome shotgun (WGS) entry which is preliminary data.</text>
</comment>
<proteinExistence type="predicted"/>
<reference evidence="2" key="1">
    <citation type="submission" date="2021-01" db="EMBL/GenBank/DDBJ databases">
        <title>Phytophthora aleatoria, a newly-described species from Pinus radiata is distinct from Phytophthora cactorum isolates based on comparative genomics.</title>
        <authorList>
            <person name="Mcdougal R."/>
            <person name="Panda P."/>
            <person name="Williams N."/>
            <person name="Studholme D.J."/>
        </authorList>
    </citation>
    <scope>NUCLEOTIDE SEQUENCE</scope>
    <source>
        <strain evidence="2">NZFS 4037</strain>
    </source>
</reference>
<dbReference type="EMBL" id="JAENGY010001857">
    <property type="protein sequence ID" value="KAG6946569.1"/>
    <property type="molecule type" value="Genomic_DNA"/>
</dbReference>
<dbReference type="Proteomes" id="UP000709295">
    <property type="component" value="Unassembled WGS sequence"/>
</dbReference>
<accession>A0A8J5IEV4</accession>
<feature type="region of interest" description="Disordered" evidence="1">
    <location>
        <begin position="121"/>
        <end position="153"/>
    </location>
</feature>
<evidence type="ECO:0000256" key="1">
    <source>
        <dbReference type="SAM" id="MobiDB-lite"/>
    </source>
</evidence>
<protein>
    <submittedName>
        <fullName evidence="2">Uncharacterized protein</fullName>
    </submittedName>
</protein>
<name>A0A8J5IEV4_9STRA</name>
<feature type="region of interest" description="Disordered" evidence="1">
    <location>
        <begin position="81"/>
        <end position="103"/>
    </location>
</feature>
<organism evidence="2 3">
    <name type="scientific">Phytophthora aleatoria</name>
    <dbReference type="NCBI Taxonomy" id="2496075"/>
    <lineage>
        <taxon>Eukaryota</taxon>
        <taxon>Sar</taxon>
        <taxon>Stramenopiles</taxon>
        <taxon>Oomycota</taxon>
        <taxon>Peronosporomycetes</taxon>
        <taxon>Peronosporales</taxon>
        <taxon>Peronosporaceae</taxon>
        <taxon>Phytophthora</taxon>
    </lineage>
</organism>
<feature type="compositionally biased region" description="Basic and acidic residues" evidence="1">
    <location>
        <begin position="125"/>
        <end position="145"/>
    </location>
</feature>
<sequence length="162" mass="18430">MDRRLGRAHRDLDAAHDCNQELERELDLAGSEIDILRTQIWNQEREINDLRDYLATSDHSLNRVRDTLRASENALTAARSDNADLNALRSEKTHSDRKEMQRSHPPLVWKVRYAELPPACTAEAAQDRATHETAEADRDPARDEATTSTHSPSPCFLILTSF</sequence>
<keyword evidence="3" id="KW-1185">Reference proteome</keyword>